<protein>
    <submittedName>
        <fullName evidence="1">Uncharacterized protein</fullName>
    </submittedName>
</protein>
<evidence type="ECO:0000313" key="2">
    <source>
        <dbReference type="Proteomes" id="UP000011135"/>
    </source>
</evidence>
<accession>L8JJD3</accession>
<proteinExistence type="predicted"/>
<comment type="caution">
    <text evidence="1">The sequence shown here is derived from an EMBL/GenBank/DDBJ whole genome shotgun (WGS) entry which is preliminary data.</text>
</comment>
<dbReference type="eggNOG" id="ENOG502ZJ8W">
    <property type="taxonomic scope" value="Bacteria"/>
</dbReference>
<dbReference type="InterPro" id="IPR020271">
    <property type="entry name" value="Uncharacterised_MJ1172"/>
</dbReference>
<reference evidence="1 2" key="1">
    <citation type="submission" date="2012-12" db="EMBL/GenBank/DDBJ databases">
        <title>Genome assembly of Fulvivirga imtechensis AK7.</title>
        <authorList>
            <person name="Nupur N."/>
            <person name="Khatri I."/>
            <person name="Kumar R."/>
            <person name="Subramanian S."/>
            <person name="Pinnaka A."/>
        </authorList>
    </citation>
    <scope>NUCLEOTIDE SEQUENCE [LARGE SCALE GENOMIC DNA]</scope>
    <source>
        <strain evidence="1 2">AK7</strain>
    </source>
</reference>
<dbReference type="AlphaFoldDB" id="L8JJD3"/>
<dbReference type="Proteomes" id="UP000011135">
    <property type="component" value="Unassembled WGS sequence"/>
</dbReference>
<dbReference type="OrthoDB" id="827255at2"/>
<sequence length="73" mass="8539">MKQITLNIADNKFKAFLEFIKTLDYVKVKDEGDSKESPYDPEFVAKIEESREQYKKGEFISVEKKDIKSFLGL</sequence>
<dbReference type="Pfam" id="PF10884">
    <property type="entry name" value="DUF2683"/>
    <property type="match status" value="1"/>
</dbReference>
<evidence type="ECO:0000313" key="1">
    <source>
        <dbReference type="EMBL" id="ELR68343.1"/>
    </source>
</evidence>
<name>L8JJD3_9BACT</name>
<gene>
    <name evidence="1" type="ORF">C900_00514</name>
</gene>
<organism evidence="1 2">
    <name type="scientific">Fulvivirga imtechensis AK7</name>
    <dbReference type="NCBI Taxonomy" id="1237149"/>
    <lineage>
        <taxon>Bacteria</taxon>
        <taxon>Pseudomonadati</taxon>
        <taxon>Bacteroidota</taxon>
        <taxon>Cytophagia</taxon>
        <taxon>Cytophagales</taxon>
        <taxon>Fulvivirgaceae</taxon>
        <taxon>Fulvivirga</taxon>
    </lineage>
</organism>
<dbReference type="EMBL" id="AMZN01000120">
    <property type="protein sequence ID" value="ELR68343.1"/>
    <property type="molecule type" value="Genomic_DNA"/>
</dbReference>
<keyword evidence="2" id="KW-1185">Reference proteome</keyword>